<dbReference type="EMBL" id="CP012159">
    <property type="protein sequence ID" value="AKT40082.1"/>
    <property type="molecule type" value="Genomic_DNA"/>
</dbReference>
<evidence type="ECO:0000313" key="2">
    <source>
        <dbReference type="Proteomes" id="UP000067626"/>
    </source>
</evidence>
<proteinExistence type="predicted"/>
<accession>A0A0K1EHE2</accession>
<protein>
    <submittedName>
        <fullName evidence="1">Uncharacterized protein</fullName>
    </submittedName>
</protein>
<gene>
    <name evidence="1" type="ORF">CMC5_042350</name>
</gene>
<organism evidence="1 2">
    <name type="scientific">Chondromyces crocatus</name>
    <dbReference type="NCBI Taxonomy" id="52"/>
    <lineage>
        <taxon>Bacteria</taxon>
        <taxon>Pseudomonadati</taxon>
        <taxon>Myxococcota</taxon>
        <taxon>Polyangia</taxon>
        <taxon>Polyangiales</taxon>
        <taxon>Polyangiaceae</taxon>
        <taxon>Chondromyces</taxon>
    </lineage>
</organism>
<dbReference type="KEGG" id="ccro:CMC5_042350"/>
<evidence type="ECO:0000313" key="1">
    <source>
        <dbReference type="EMBL" id="AKT40082.1"/>
    </source>
</evidence>
<name>A0A0K1EHE2_CHOCO</name>
<dbReference type="Proteomes" id="UP000067626">
    <property type="component" value="Chromosome"/>
</dbReference>
<dbReference type="AlphaFoldDB" id="A0A0K1EHE2"/>
<sequence>MTCIRSIDVALRRHLRPLQLEAGHGTGSAHCAPRGQLPGRLLHHAASPRSPRAVGALSVPVIQSPLLAATMTRIGAAIRFLPGNATTIVGAVEPSRVAPRADPEQVLAPAAPHETQPIHVPSWRASLCWPSSPTCAGVYPVTYPRFTEGQEVVLLAFSLCPLLGAVLPAHVPLANFSASSIDGFYGSKRLFTVHREPMSRCSFRPSCRRYGCRRWRGARRRCSRPHWR</sequence>
<keyword evidence="2" id="KW-1185">Reference proteome</keyword>
<reference evidence="1 2" key="1">
    <citation type="submission" date="2015-07" db="EMBL/GenBank/DDBJ databases">
        <title>Genome analysis of myxobacterium Chondromyces crocatus Cm c5 reveals a high potential for natural compound synthesis and the genetic basis for the loss of fruiting body formation.</title>
        <authorList>
            <person name="Zaburannyi N."/>
            <person name="Bunk B."/>
            <person name="Maier J."/>
            <person name="Overmann J."/>
            <person name="Mueller R."/>
        </authorList>
    </citation>
    <scope>NUCLEOTIDE SEQUENCE [LARGE SCALE GENOMIC DNA]</scope>
    <source>
        <strain evidence="1 2">Cm c5</strain>
    </source>
</reference>